<evidence type="ECO:0000256" key="1">
    <source>
        <dbReference type="SAM" id="MobiDB-lite"/>
    </source>
</evidence>
<dbReference type="Proteomes" id="UP000000709">
    <property type="component" value="Unassembled WGS sequence"/>
</dbReference>
<dbReference type="AlphaFoldDB" id="G3AEA2"/>
<reference evidence="2 3" key="1">
    <citation type="journal article" date="2011" name="Proc. Natl. Acad. Sci. U.S.A.">
        <title>Comparative genomics of xylose-fermenting fungi for enhanced biofuel production.</title>
        <authorList>
            <person name="Wohlbach D.J."/>
            <person name="Kuo A."/>
            <person name="Sato T.K."/>
            <person name="Potts K.M."/>
            <person name="Salamov A.A."/>
            <person name="LaButti K.M."/>
            <person name="Sun H."/>
            <person name="Clum A."/>
            <person name="Pangilinan J.L."/>
            <person name="Lindquist E.A."/>
            <person name="Lucas S."/>
            <person name="Lapidus A."/>
            <person name="Jin M."/>
            <person name="Gunawan C."/>
            <person name="Balan V."/>
            <person name="Dale B.E."/>
            <person name="Jeffries T.W."/>
            <person name="Zinkel R."/>
            <person name="Barry K.W."/>
            <person name="Grigoriev I.V."/>
            <person name="Gasch A.P."/>
        </authorList>
    </citation>
    <scope>NUCLEOTIDE SEQUENCE [LARGE SCALE GENOMIC DNA]</scope>
    <source>
        <strain evidence="3">NRRL Y-27907 / 11-Y1</strain>
    </source>
</reference>
<name>G3AEA2_SPAPN</name>
<feature type="region of interest" description="Disordered" evidence="1">
    <location>
        <begin position="45"/>
        <end position="71"/>
    </location>
</feature>
<keyword evidence="3" id="KW-1185">Reference proteome</keyword>
<gene>
    <name evidence="2" type="ORF">SPAPADRAFT_64731</name>
</gene>
<proteinExistence type="predicted"/>
<feature type="compositionally biased region" description="Polar residues" evidence="1">
    <location>
        <begin position="45"/>
        <end position="61"/>
    </location>
</feature>
<evidence type="ECO:0000313" key="2">
    <source>
        <dbReference type="EMBL" id="EGW35636.1"/>
    </source>
</evidence>
<dbReference type="KEGG" id="spaa:SPAPADRAFT_64731"/>
<sequence length="638" mass="70087">MKFHHFEPYGQPIGFHRPKFFLNKDLKSQTLEEIISKLDSSTYANPPLNKTTTSQSLTADNTSTVETSSSETAADVGVDDIVGAVKAAACESQFTIKQSKRARFKKWMENAKSKGFIVDVSKDAAVDSGFNSNLVDCVCPSKDTNTIDVAPAKTPNTNTSATTSINTAATISTNTAVTTSTKTAATTSTNTTASILSPINTDTTSNINTDAPPSTSVSPPHSVAGSKRAKVKGWFTKIMYGDSQTNIYDVGSNESETDDTDVNDKVIFIDYFTSTSTDSQSIHSKTNTAPSTRISKRAQVKQWFKGFIYPQTDDSDNEQSNIDSALADTDEKVDSNCLGAVGCYLIEPSCANNDVNSFTSVRCLVSEPSYADNSNSIECSSPVYSNIVTDYSTSFFQQLKHWFVRLVFGREIFRDTNSMGVPIDRDYPDNNSDYFDYNSSQPKNSLNVNNELTSNYNGTYDNVCDLAIGGEDSEYPDNNPVTFDNGSSGLEVDFIQRKLHVVEELDESEGSKTFESSNLNPNVIPTYSPSISFTKWNSLSKSNPVTAETFISVDSIQTPNLARSKPFYFVSMDSSNNYKANQEKSCSFMTKYKSNQELLFGVRLCSFMAKNKPNQGLLFGIKPCSLMTKMIYKGNNKQ</sequence>
<dbReference type="RefSeq" id="XP_007373048.1">
    <property type="nucleotide sequence ID" value="XM_007372986.1"/>
</dbReference>
<protein>
    <submittedName>
        <fullName evidence="2">Uncharacterized protein</fullName>
    </submittedName>
</protein>
<evidence type="ECO:0000313" key="3">
    <source>
        <dbReference type="Proteomes" id="UP000000709"/>
    </source>
</evidence>
<dbReference type="GeneID" id="18874996"/>
<organism evidence="3">
    <name type="scientific">Spathaspora passalidarum (strain NRRL Y-27907 / 11-Y1)</name>
    <dbReference type="NCBI Taxonomy" id="619300"/>
    <lineage>
        <taxon>Eukaryota</taxon>
        <taxon>Fungi</taxon>
        <taxon>Dikarya</taxon>
        <taxon>Ascomycota</taxon>
        <taxon>Saccharomycotina</taxon>
        <taxon>Pichiomycetes</taxon>
        <taxon>Debaryomycetaceae</taxon>
        <taxon>Spathaspora</taxon>
    </lineage>
</organism>
<dbReference type="EMBL" id="GL996499">
    <property type="protein sequence ID" value="EGW35636.1"/>
    <property type="molecule type" value="Genomic_DNA"/>
</dbReference>
<dbReference type="InParanoid" id="G3AEA2"/>
<feature type="compositionally biased region" description="Low complexity" evidence="1">
    <location>
        <begin position="62"/>
        <end position="71"/>
    </location>
</feature>
<dbReference type="HOGENOM" id="CLU_429040_0_0_1"/>
<accession>G3AEA2</accession>